<name>A0A2A6EBK3_TANFO</name>
<dbReference type="InterPro" id="IPR007822">
    <property type="entry name" value="LANC-like"/>
</dbReference>
<comment type="caution">
    <text evidence="1">The sequence shown here is derived from an EMBL/GenBank/DDBJ whole genome shotgun (WGS) entry which is preliminary data.</text>
</comment>
<accession>A0A2A6EBK3</accession>
<organism evidence="1 2">
    <name type="scientific">Tannerella forsythia</name>
    <name type="common">Bacteroides forsythus</name>
    <dbReference type="NCBI Taxonomy" id="28112"/>
    <lineage>
        <taxon>Bacteria</taxon>
        <taxon>Pseudomonadati</taxon>
        <taxon>Bacteroidota</taxon>
        <taxon>Bacteroidia</taxon>
        <taxon>Bacteroidales</taxon>
        <taxon>Tannerellaceae</taxon>
        <taxon>Tannerella</taxon>
    </lineage>
</organism>
<dbReference type="EMBL" id="NSLJ01000001">
    <property type="protein sequence ID" value="PDP45220.1"/>
    <property type="molecule type" value="Genomic_DNA"/>
</dbReference>
<evidence type="ECO:0000313" key="2">
    <source>
        <dbReference type="Proteomes" id="UP000219259"/>
    </source>
</evidence>
<protein>
    <recommendedName>
        <fullName evidence="3">Lanthionine synthetase C-like protein</fullName>
    </recommendedName>
</protein>
<reference evidence="1 2" key="1">
    <citation type="submission" date="2017-09" db="EMBL/GenBank/DDBJ databases">
        <title>Phase variable restriction modification systems are present in the genome sequences of periodontal pathogens Prevotella intermedia, Tannerella forsythia and Porphyromonas gingivalis.</title>
        <authorList>
            <person name="Haigh R.D."/>
            <person name="Crawford L."/>
            <person name="Ralph J."/>
            <person name="Wanford J."/>
            <person name="Vartoukian S.R."/>
            <person name="Hijazib K."/>
            <person name="Wade W."/>
            <person name="Oggioni M.R."/>
        </authorList>
    </citation>
    <scope>NUCLEOTIDE SEQUENCE [LARGE SCALE GENOMIC DNA]</scope>
    <source>
        <strain evidence="1 2">WW11663</strain>
    </source>
</reference>
<evidence type="ECO:0008006" key="3">
    <source>
        <dbReference type="Google" id="ProtNLM"/>
    </source>
</evidence>
<dbReference type="SUPFAM" id="SSF158745">
    <property type="entry name" value="LanC-like"/>
    <property type="match status" value="1"/>
</dbReference>
<sequence>MINEAMIRKIVDELWLNTTINSSGLYNGKAGVALALFEAARSLEDESIENKAFDLFQECLIRTTNDSSFEEGLSGIGYLLIYLIRHRFIDADFDDIFNEQYKKIINDLNHIEKHPSKLLISSKTIYFLSALKDIHSENLQTNQIIEKIFRGIELYLSLQFFDWKDIHYINDKVYILQTFETYLKLIDFTGYKDFSEHTISSYANLYRSNRIASSLSIGYHLDKITRQNQITQYCDVIDSNISYGIKNIRSNLLSLDEKINLTMIIEDRRENYEDAHLIFIDLKEKSVEKIKKTIRANCPYYGYQYGLARYLIYGVNKNAVLT</sequence>
<gene>
    <name evidence="1" type="ORF">CLI86_00780</name>
</gene>
<dbReference type="RefSeq" id="WP_097530758.1">
    <property type="nucleotide sequence ID" value="NZ_NSLJ01000001.1"/>
</dbReference>
<proteinExistence type="predicted"/>
<dbReference type="GO" id="GO:0031179">
    <property type="term" value="P:peptide modification"/>
    <property type="evidence" value="ECO:0007669"/>
    <property type="project" value="InterPro"/>
</dbReference>
<evidence type="ECO:0000313" key="1">
    <source>
        <dbReference type="EMBL" id="PDP45220.1"/>
    </source>
</evidence>
<dbReference type="AlphaFoldDB" id="A0A2A6EBK3"/>
<dbReference type="Gene3D" id="1.50.10.20">
    <property type="match status" value="1"/>
</dbReference>
<dbReference type="Proteomes" id="UP000219259">
    <property type="component" value="Unassembled WGS sequence"/>
</dbReference>
<dbReference type="Pfam" id="PF05147">
    <property type="entry name" value="LANC_like"/>
    <property type="match status" value="1"/>
</dbReference>